<protein>
    <submittedName>
        <fullName evidence="2">Class I SAM-dependent methyltransferase</fullName>
    </submittedName>
</protein>
<evidence type="ECO:0000259" key="1">
    <source>
        <dbReference type="Pfam" id="PF08241"/>
    </source>
</evidence>
<organism evidence="2 3">
    <name type="scientific">Acidilutibacter cellobiosedens</name>
    <dbReference type="NCBI Taxonomy" id="2507161"/>
    <lineage>
        <taxon>Bacteria</taxon>
        <taxon>Bacillati</taxon>
        <taxon>Bacillota</taxon>
        <taxon>Tissierellia</taxon>
        <taxon>Tissierellales</taxon>
        <taxon>Acidilutibacteraceae</taxon>
        <taxon>Acidilutibacter</taxon>
    </lineage>
</organism>
<keyword evidence="3" id="KW-1185">Reference proteome</keyword>
<sequence>MKEDSSTICWNNIGEEWAKFSENNDYRNYFIMPYTINLIGDIGNKKILDLGCGEGEYSRKLARKGADVTGIDCSYKLIEIAKTKSKEENLNINYLVRNSCNLENIKDNAYDIVLSSMMLMDCEDLKETVSEIYRILKPKGRLFASILHPCFSGQAAGWNKDDCGNQFFKITDYFNPKIYKAKINNEFSSSAVFRHRTLEDYFKIFLKHKFILVDYNEPVPDKKQTEISYRIARLAQIPLFLFMEWAK</sequence>
<dbReference type="PANTHER" id="PTHR43861">
    <property type="entry name" value="TRANS-ACONITATE 2-METHYLTRANSFERASE-RELATED"/>
    <property type="match status" value="1"/>
</dbReference>
<dbReference type="Gene3D" id="3.40.50.150">
    <property type="entry name" value="Vaccinia Virus protein VP39"/>
    <property type="match status" value="1"/>
</dbReference>
<dbReference type="KEGG" id="spoa:EQM13_15400"/>
<name>A0A410QG03_9FIRM</name>
<keyword evidence="2" id="KW-0808">Transferase</keyword>
<reference evidence="3" key="1">
    <citation type="submission" date="2019-01" db="EMBL/GenBank/DDBJ databases">
        <title>Draft genomes of a novel of Sporanaerobacter strains.</title>
        <authorList>
            <person name="Ma S."/>
        </authorList>
    </citation>
    <scope>NUCLEOTIDE SEQUENCE [LARGE SCALE GENOMIC DNA]</scope>
    <source>
        <strain evidence="3">NJN-17</strain>
    </source>
</reference>
<dbReference type="Pfam" id="PF08241">
    <property type="entry name" value="Methyltransf_11"/>
    <property type="match status" value="1"/>
</dbReference>
<feature type="domain" description="Methyltransferase type 11" evidence="1">
    <location>
        <begin position="48"/>
        <end position="143"/>
    </location>
</feature>
<dbReference type="GO" id="GO:0032259">
    <property type="term" value="P:methylation"/>
    <property type="evidence" value="ECO:0007669"/>
    <property type="project" value="UniProtKB-KW"/>
</dbReference>
<dbReference type="RefSeq" id="WP_128753135.1">
    <property type="nucleotide sequence ID" value="NZ_CP035282.1"/>
</dbReference>
<dbReference type="AlphaFoldDB" id="A0A410QG03"/>
<keyword evidence="2" id="KW-0489">Methyltransferase</keyword>
<dbReference type="GO" id="GO:0008757">
    <property type="term" value="F:S-adenosylmethionine-dependent methyltransferase activity"/>
    <property type="evidence" value="ECO:0007669"/>
    <property type="project" value="InterPro"/>
</dbReference>
<dbReference type="InterPro" id="IPR029063">
    <property type="entry name" value="SAM-dependent_MTases_sf"/>
</dbReference>
<dbReference type="Proteomes" id="UP000287969">
    <property type="component" value="Chromosome"/>
</dbReference>
<dbReference type="InterPro" id="IPR013216">
    <property type="entry name" value="Methyltransf_11"/>
</dbReference>
<dbReference type="PANTHER" id="PTHR43861:SF1">
    <property type="entry name" value="TRANS-ACONITATE 2-METHYLTRANSFERASE"/>
    <property type="match status" value="1"/>
</dbReference>
<accession>A0A410QG03</accession>
<dbReference type="SUPFAM" id="SSF53335">
    <property type="entry name" value="S-adenosyl-L-methionine-dependent methyltransferases"/>
    <property type="match status" value="1"/>
</dbReference>
<dbReference type="CDD" id="cd02440">
    <property type="entry name" value="AdoMet_MTases"/>
    <property type="match status" value="1"/>
</dbReference>
<gene>
    <name evidence="2" type="ORF">EQM13_15400</name>
</gene>
<dbReference type="OrthoDB" id="9772751at2"/>
<dbReference type="EMBL" id="CP035282">
    <property type="protein sequence ID" value="QAT62856.1"/>
    <property type="molecule type" value="Genomic_DNA"/>
</dbReference>
<evidence type="ECO:0000313" key="3">
    <source>
        <dbReference type="Proteomes" id="UP000287969"/>
    </source>
</evidence>
<proteinExistence type="predicted"/>
<evidence type="ECO:0000313" key="2">
    <source>
        <dbReference type="EMBL" id="QAT62856.1"/>
    </source>
</evidence>